<dbReference type="PROSITE" id="PS01012">
    <property type="entry name" value="FOLYLPOLYGLU_SYNT_2"/>
    <property type="match status" value="1"/>
</dbReference>
<comment type="catalytic activity">
    <reaction evidence="20">
        <text>(6R)-5,10-methylenetetrahydrofolyl-(gamma-L-Glu)(n) + L-glutamate + ATP = (6R)-5,10-methylenetetrahydrofolyl-(gamma-L-Glu)(n+1) + ADP + phosphate + H(+)</text>
        <dbReference type="Rhea" id="RHEA:51912"/>
        <dbReference type="Rhea" id="RHEA-COMP:13257"/>
        <dbReference type="Rhea" id="RHEA-COMP:13258"/>
        <dbReference type="ChEBI" id="CHEBI:15378"/>
        <dbReference type="ChEBI" id="CHEBI:29985"/>
        <dbReference type="ChEBI" id="CHEBI:30616"/>
        <dbReference type="ChEBI" id="CHEBI:43474"/>
        <dbReference type="ChEBI" id="CHEBI:136572"/>
        <dbReference type="ChEBI" id="CHEBI:456216"/>
        <dbReference type="EC" id="6.3.2.17"/>
    </reaction>
</comment>
<evidence type="ECO:0000256" key="1">
    <source>
        <dbReference type="ARBA" id="ARBA00001946"/>
    </source>
</evidence>
<organism evidence="25 26">
    <name type="scientific">Portibacter lacus</name>
    <dbReference type="NCBI Taxonomy" id="1099794"/>
    <lineage>
        <taxon>Bacteria</taxon>
        <taxon>Pseudomonadati</taxon>
        <taxon>Bacteroidota</taxon>
        <taxon>Saprospiria</taxon>
        <taxon>Saprospirales</taxon>
        <taxon>Haliscomenobacteraceae</taxon>
        <taxon>Portibacter</taxon>
    </lineage>
</organism>
<dbReference type="InterPro" id="IPR036615">
    <property type="entry name" value="Mur_ligase_C_dom_sf"/>
</dbReference>
<evidence type="ECO:0000256" key="8">
    <source>
        <dbReference type="ARBA" id="ARBA00019357"/>
    </source>
</evidence>
<evidence type="ECO:0000256" key="3">
    <source>
        <dbReference type="ARBA" id="ARBA00004799"/>
    </source>
</evidence>
<dbReference type="Gene3D" id="3.40.1190.10">
    <property type="entry name" value="Mur-like, catalytic domain"/>
    <property type="match status" value="1"/>
</dbReference>
<evidence type="ECO:0000256" key="13">
    <source>
        <dbReference type="ARBA" id="ARBA00022842"/>
    </source>
</evidence>
<comment type="caution">
    <text evidence="25">The sequence shown here is derived from an EMBL/GenBank/DDBJ whole genome shotgun (WGS) entry which is preliminary data.</text>
</comment>
<feature type="domain" description="Mur ligase C-terminal" evidence="23">
    <location>
        <begin position="288"/>
        <end position="405"/>
    </location>
</feature>
<evidence type="ECO:0000259" key="23">
    <source>
        <dbReference type="Pfam" id="PF02875"/>
    </source>
</evidence>
<dbReference type="EC" id="6.3.2.17" evidence="7"/>
<dbReference type="InterPro" id="IPR001645">
    <property type="entry name" value="Folylpolyglutamate_synth"/>
</dbReference>
<dbReference type="InterPro" id="IPR036565">
    <property type="entry name" value="Mur-like_cat_sf"/>
</dbReference>
<dbReference type="GO" id="GO:0005737">
    <property type="term" value="C:cytoplasm"/>
    <property type="evidence" value="ECO:0007669"/>
    <property type="project" value="TreeGrafter"/>
</dbReference>
<dbReference type="GO" id="GO:0046656">
    <property type="term" value="P:folic acid biosynthetic process"/>
    <property type="evidence" value="ECO:0007669"/>
    <property type="project" value="UniProtKB-KW"/>
</dbReference>
<evidence type="ECO:0000256" key="7">
    <source>
        <dbReference type="ARBA" id="ARBA00013025"/>
    </source>
</evidence>
<dbReference type="GO" id="GO:0004326">
    <property type="term" value="F:tetrahydrofolylpolyglutamate synthase activity"/>
    <property type="evidence" value="ECO:0007669"/>
    <property type="project" value="UniProtKB-EC"/>
</dbReference>
<evidence type="ECO:0000256" key="6">
    <source>
        <dbReference type="ARBA" id="ARBA00013023"/>
    </source>
</evidence>
<comment type="cofactor">
    <cofactor evidence="1">
        <name>Mg(2+)</name>
        <dbReference type="ChEBI" id="CHEBI:18420"/>
    </cofactor>
</comment>
<dbReference type="GO" id="GO:0005524">
    <property type="term" value="F:ATP binding"/>
    <property type="evidence" value="ECO:0007669"/>
    <property type="project" value="UniProtKB-KW"/>
</dbReference>
<proteinExistence type="inferred from homology"/>
<dbReference type="Proteomes" id="UP001156666">
    <property type="component" value="Unassembled WGS sequence"/>
</dbReference>
<dbReference type="InterPro" id="IPR013221">
    <property type="entry name" value="Mur_ligase_cen"/>
</dbReference>
<dbReference type="PANTHER" id="PTHR11136">
    <property type="entry name" value="FOLYLPOLYGLUTAMATE SYNTHASE-RELATED"/>
    <property type="match status" value="1"/>
</dbReference>
<accession>A0AA37STM5</accession>
<evidence type="ECO:0000256" key="14">
    <source>
        <dbReference type="ARBA" id="ARBA00022909"/>
    </source>
</evidence>
<dbReference type="RefSeq" id="WP_235291902.1">
    <property type="nucleotide sequence ID" value="NZ_BSOH01000027.1"/>
</dbReference>
<comment type="pathway">
    <text evidence="4">Cofactor biosynthesis; tetrahydrofolylpolyglutamate biosynthesis.</text>
</comment>
<evidence type="ECO:0000256" key="10">
    <source>
        <dbReference type="ARBA" id="ARBA00022723"/>
    </source>
</evidence>
<keyword evidence="9 22" id="KW-0436">Ligase</keyword>
<evidence type="ECO:0000256" key="18">
    <source>
        <dbReference type="ARBA" id="ARBA00047493"/>
    </source>
</evidence>
<dbReference type="Pfam" id="PF02875">
    <property type="entry name" value="Mur_ligase_C"/>
    <property type="match status" value="1"/>
</dbReference>
<feature type="domain" description="Mur ligase central" evidence="24">
    <location>
        <begin position="52"/>
        <end position="194"/>
    </location>
</feature>
<comment type="catalytic activity">
    <reaction evidence="19">
        <text>10-formyltetrahydrofolyl-(gamma-L-Glu)(n) + L-glutamate + ATP = 10-formyltetrahydrofolyl-(gamma-L-Glu)(n+1) + ADP + phosphate + H(+)</text>
        <dbReference type="Rhea" id="RHEA:51904"/>
        <dbReference type="Rhea" id="RHEA-COMP:13088"/>
        <dbReference type="Rhea" id="RHEA-COMP:14300"/>
        <dbReference type="ChEBI" id="CHEBI:15378"/>
        <dbReference type="ChEBI" id="CHEBI:29985"/>
        <dbReference type="ChEBI" id="CHEBI:30616"/>
        <dbReference type="ChEBI" id="CHEBI:43474"/>
        <dbReference type="ChEBI" id="CHEBI:134413"/>
        <dbReference type="ChEBI" id="CHEBI:456216"/>
        <dbReference type="EC" id="6.3.2.17"/>
    </reaction>
</comment>
<dbReference type="PANTHER" id="PTHR11136:SF0">
    <property type="entry name" value="DIHYDROFOLATE SYNTHETASE-RELATED"/>
    <property type="match status" value="1"/>
</dbReference>
<evidence type="ECO:0000256" key="17">
    <source>
        <dbReference type="ARBA" id="ARBA00032510"/>
    </source>
</evidence>
<evidence type="ECO:0000256" key="2">
    <source>
        <dbReference type="ARBA" id="ARBA00002714"/>
    </source>
</evidence>
<comment type="catalytic activity">
    <reaction evidence="18">
        <text>(6S)-5,6,7,8-tetrahydrofolyl-(gamma-L-Glu)(n) + L-glutamate + ATP = (6S)-5,6,7,8-tetrahydrofolyl-(gamma-L-Glu)(n+1) + ADP + phosphate + H(+)</text>
        <dbReference type="Rhea" id="RHEA:10580"/>
        <dbReference type="Rhea" id="RHEA-COMP:14738"/>
        <dbReference type="Rhea" id="RHEA-COMP:14740"/>
        <dbReference type="ChEBI" id="CHEBI:15378"/>
        <dbReference type="ChEBI" id="CHEBI:29985"/>
        <dbReference type="ChEBI" id="CHEBI:30616"/>
        <dbReference type="ChEBI" id="CHEBI:43474"/>
        <dbReference type="ChEBI" id="CHEBI:141005"/>
        <dbReference type="ChEBI" id="CHEBI:456216"/>
        <dbReference type="EC" id="6.3.2.17"/>
    </reaction>
</comment>
<evidence type="ECO:0000256" key="11">
    <source>
        <dbReference type="ARBA" id="ARBA00022741"/>
    </source>
</evidence>
<dbReference type="GO" id="GO:0008841">
    <property type="term" value="F:dihydrofolate synthase activity"/>
    <property type="evidence" value="ECO:0007669"/>
    <property type="project" value="UniProtKB-EC"/>
</dbReference>
<protein>
    <recommendedName>
        <fullName evidence="8">Dihydrofolate synthase/folylpolyglutamate synthase</fullName>
        <ecNumber evidence="6">6.3.2.12</ecNumber>
        <ecNumber evidence="7">6.3.2.17</ecNumber>
    </recommendedName>
    <alternativeName>
        <fullName evidence="17">Folylpoly-gamma-glutamate synthetase-dihydrofolate synthetase</fullName>
    </alternativeName>
    <alternativeName>
        <fullName evidence="15">Folylpolyglutamate synthetase</fullName>
    </alternativeName>
    <alternativeName>
        <fullName evidence="16">Tetrahydrofolylpolyglutamate synthase</fullName>
    </alternativeName>
</protein>
<dbReference type="InterPro" id="IPR004101">
    <property type="entry name" value="Mur_ligase_C"/>
</dbReference>
<comment type="pathway">
    <text evidence="3">Cofactor biosynthesis; tetrahydrofolate biosynthesis; 7,8-dihydrofolate from 2-amino-4-hydroxy-6-hydroxymethyl-7,8-dihydropteridine diphosphate and 4-aminobenzoate: step 2/2.</text>
</comment>
<keyword evidence="26" id="KW-1185">Reference proteome</keyword>
<dbReference type="AlphaFoldDB" id="A0AA37STM5"/>
<dbReference type="Gene3D" id="3.90.190.20">
    <property type="entry name" value="Mur ligase, C-terminal domain"/>
    <property type="match status" value="1"/>
</dbReference>
<keyword evidence="13" id="KW-0460">Magnesium</keyword>
<comment type="catalytic activity">
    <reaction evidence="21">
        <text>7,8-dihydropteroate + L-glutamate + ATP = 7,8-dihydrofolate + ADP + phosphate + H(+)</text>
        <dbReference type="Rhea" id="RHEA:23584"/>
        <dbReference type="ChEBI" id="CHEBI:15378"/>
        <dbReference type="ChEBI" id="CHEBI:17839"/>
        <dbReference type="ChEBI" id="CHEBI:29985"/>
        <dbReference type="ChEBI" id="CHEBI:30616"/>
        <dbReference type="ChEBI" id="CHEBI:43474"/>
        <dbReference type="ChEBI" id="CHEBI:57451"/>
        <dbReference type="ChEBI" id="CHEBI:456216"/>
        <dbReference type="EC" id="6.3.2.12"/>
    </reaction>
</comment>
<gene>
    <name evidence="25" type="primary">folC</name>
    <name evidence="25" type="ORF">GCM10007940_40150</name>
</gene>
<dbReference type="EC" id="6.3.2.12" evidence="6"/>
<sequence length="414" mass="46364">MSTFLETIEFMYEQLPMYQRQGQAAYKKDLSNIIALCDKLGNPELSIRTIHVAGTNGKGSVSHMIASLLQEYNYKVGLYTSPHYKDFRERIKINGELVSKLYVIGFIKRIKPYLEEIQPSFFEITVAMAFDYFAKQKVDFAIIETGVGGRLDSTNIITPLISIITNISIDHVQMLGDTLPKIAFEKAGIIKEKVPVVVGKRAPETDDVFIRKAETSNAPLSFAEDYLSNSELNKFAKKLTYPGPYQNENLRTALTGFRILEELEIVKWQDKKVGKALSKLRENTYFIGRWEKLGEHPIIIADSAHNEGGLKIALEELKKLKFENLHFVLGFVNDKEVSKVLKMFPKEASYYFAKADIPRGLAVNLLLEQATQTGLSGNAYSSVENALSAAKEAASPNDLIYVGGSIFVVAEILP</sequence>
<dbReference type="NCBIfam" id="TIGR01499">
    <property type="entry name" value="folC"/>
    <property type="match status" value="1"/>
</dbReference>
<dbReference type="EMBL" id="BSOH01000027">
    <property type="protein sequence ID" value="GLR19399.1"/>
    <property type="molecule type" value="Genomic_DNA"/>
</dbReference>
<reference evidence="25" key="2">
    <citation type="submission" date="2023-01" db="EMBL/GenBank/DDBJ databases">
        <title>Draft genome sequence of Portibacter lacus strain NBRC 108769.</title>
        <authorList>
            <person name="Sun Q."/>
            <person name="Mori K."/>
        </authorList>
    </citation>
    <scope>NUCLEOTIDE SEQUENCE</scope>
    <source>
        <strain evidence="25">NBRC 108769</strain>
    </source>
</reference>
<keyword evidence="10" id="KW-0479">Metal-binding</keyword>
<comment type="similarity">
    <text evidence="5 22">Belongs to the folylpolyglutamate synthase family.</text>
</comment>
<evidence type="ECO:0000259" key="24">
    <source>
        <dbReference type="Pfam" id="PF08245"/>
    </source>
</evidence>
<name>A0AA37STM5_9BACT</name>
<evidence type="ECO:0000256" key="21">
    <source>
        <dbReference type="ARBA" id="ARBA00049161"/>
    </source>
</evidence>
<comment type="function">
    <text evidence="2">Functions in two distinct reactions of the de novo folate biosynthetic pathway. Catalyzes the addition of a glutamate residue to dihydropteroate (7,8-dihydropteroate or H2Pte) to form dihydrofolate (7,8-dihydrofolate monoglutamate or H2Pte-Glu). Also catalyzes successive additions of L-glutamate to tetrahydrofolate or 10-formyltetrahydrofolate or 5,10-methylenetetrahydrofolate, leading to folylpolyglutamate derivatives.</text>
</comment>
<dbReference type="PIRSF" id="PIRSF001563">
    <property type="entry name" value="Folylpolyglu_synth"/>
    <property type="match status" value="1"/>
</dbReference>
<reference evidence="25" key="1">
    <citation type="journal article" date="2014" name="Int. J. Syst. Evol. Microbiol.">
        <title>Complete genome sequence of Corynebacterium casei LMG S-19264T (=DSM 44701T), isolated from a smear-ripened cheese.</title>
        <authorList>
            <consortium name="US DOE Joint Genome Institute (JGI-PGF)"/>
            <person name="Walter F."/>
            <person name="Albersmeier A."/>
            <person name="Kalinowski J."/>
            <person name="Ruckert C."/>
        </authorList>
    </citation>
    <scope>NUCLEOTIDE SEQUENCE</scope>
    <source>
        <strain evidence="25">NBRC 108769</strain>
    </source>
</reference>
<evidence type="ECO:0000256" key="20">
    <source>
        <dbReference type="ARBA" id="ARBA00049035"/>
    </source>
</evidence>
<dbReference type="GO" id="GO:0046872">
    <property type="term" value="F:metal ion binding"/>
    <property type="evidence" value="ECO:0007669"/>
    <property type="project" value="UniProtKB-KW"/>
</dbReference>
<evidence type="ECO:0000256" key="5">
    <source>
        <dbReference type="ARBA" id="ARBA00008276"/>
    </source>
</evidence>
<dbReference type="FunFam" id="3.40.1190.10:FF:000011">
    <property type="entry name" value="Folylpolyglutamate synthase/dihydrofolate synthase"/>
    <property type="match status" value="1"/>
</dbReference>
<dbReference type="SUPFAM" id="SSF53244">
    <property type="entry name" value="MurD-like peptide ligases, peptide-binding domain"/>
    <property type="match status" value="1"/>
</dbReference>
<keyword evidence="11 22" id="KW-0547">Nucleotide-binding</keyword>
<evidence type="ECO:0000256" key="16">
    <source>
        <dbReference type="ARBA" id="ARBA00030592"/>
    </source>
</evidence>
<dbReference type="InterPro" id="IPR018109">
    <property type="entry name" value="Folylpolyglutamate_synth_CS"/>
</dbReference>
<evidence type="ECO:0000256" key="19">
    <source>
        <dbReference type="ARBA" id="ARBA00047808"/>
    </source>
</evidence>
<evidence type="ECO:0000256" key="15">
    <source>
        <dbReference type="ARBA" id="ARBA00030048"/>
    </source>
</evidence>
<keyword evidence="14" id="KW-0289">Folate biosynthesis</keyword>
<dbReference type="SUPFAM" id="SSF53623">
    <property type="entry name" value="MurD-like peptide ligases, catalytic domain"/>
    <property type="match status" value="1"/>
</dbReference>
<evidence type="ECO:0000313" key="25">
    <source>
        <dbReference type="EMBL" id="GLR19399.1"/>
    </source>
</evidence>
<evidence type="ECO:0000256" key="22">
    <source>
        <dbReference type="PIRNR" id="PIRNR001563"/>
    </source>
</evidence>
<keyword evidence="12 22" id="KW-0067">ATP-binding</keyword>
<evidence type="ECO:0000256" key="4">
    <source>
        <dbReference type="ARBA" id="ARBA00005150"/>
    </source>
</evidence>
<dbReference type="Pfam" id="PF08245">
    <property type="entry name" value="Mur_ligase_M"/>
    <property type="match status" value="1"/>
</dbReference>
<evidence type="ECO:0000256" key="9">
    <source>
        <dbReference type="ARBA" id="ARBA00022598"/>
    </source>
</evidence>
<evidence type="ECO:0000313" key="26">
    <source>
        <dbReference type="Proteomes" id="UP001156666"/>
    </source>
</evidence>
<evidence type="ECO:0000256" key="12">
    <source>
        <dbReference type="ARBA" id="ARBA00022840"/>
    </source>
</evidence>